<name>A0ACC1JWX0_9FUNG</name>
<dbReference type="Proteomes" id="UP001140234">
    <property type="component" value="Unassembled WGS sequence"/>
</dbReference>
<reference evidence="1" key="1">
    <citation type="submission" date="2022-07" db="EMBL/GenBank/DDBJ databases">
        <title>Phylogenomic reconstructions and comparative analyses of Kickxellomycotina fungi.</title>
        <authorList>
            <person name="Reynolds N.K."/>
            <person name="Stajich J.E."/>
            <person name="Barry K."/>
            <person name="Grigoriev I.V."/>
            <person name="Crous P."/>
            <person name="Smith M.E."/>
        </authorList>
    </citation>
    <scope>NUCLEOTIDE SEQUENCE</scope>
    <source>
        <strain evidence="1">CBS 109366</strain>
    </source>
</reference>
<evidence type="ECO:0000313" key="1">
    <source>
        <dbReference type="EMBL" id="KAJ2768905.1"/>
    </source>
</evidence>
<dbReference type="EMBL" id="JANBUJ010001057">
    <property type="protein sequence ID" value="KAJ2768905.1"/>
    <property type="molecule type" value="Genomic_DNA"/>
</dbReference>
<sequence length="547" mass="59071">MIWTSSYAELEIPDVDIPTFYFEYAKQHSVYGRQPGRTAIVDGEQSLTFAQLEHSTAAFASGLHHGLGFAPGDMLAVLLPNTAYFPVAAMGALMAGGVVTTANPAYTEHELAHQFQLTEPKVVVTKQASVPVVRKALAIAGLALPDACIVTVDGGTHDIRAVFSERPFPRVHLRGRGEAARTTAFIVFSSGTSGKPKGVALSHTNIIANALQFFATYAQDTALHAVTSHLTERRWLQVLPMFHIYGILVSNVCVLSGATMVIMEKFDFVGFCSLIERHRIDTVYVAPPVILAMVKSPVTRKFDLSSLKSMCSGAAPLTKELEIEAEQKLKVFVHQGYGMSETSPIVSRSLCGQGAPGSAGRLCPNTEAIFVDDSGARLGPGQVGELCVRGPQVMLRYYKNAQATAETLDGDGFLHTGDIGYICDKGNLYITDRKKELIKYKGFQVAPAELEGLLLDHPAVADAAVIPVYSEEQATELPKAYVVVHPDAKKPGIEEAIGKWVAERVVAYKKLRGGIELIGAIPKSATGKILRKDLRALEAAKRKQAKL</sequence>
<organism evidence="1 2">
    <name type="scientific">Coemansia nantahalensis</name>
    <dbReference type="NCBI Taxonomy" id="2789366"/>
    <lineage>
        <taxon>Eukaryota</taxon>
        <taxon>Fungi</taxon>
        <taxon>Fungi incertae sedis</taxon>
        <taxon>Zoopagomycota</taxon>
        <taxon>Kickxellomycotina</taxon>
        <taxon>Kickxellomycetes</taxon>
        <taxon>Kickxellales</taxon>
        <taxon>Kickxellaceae</taxon>
        <taxon>Coemansia</taxon>
    </lineage>
</organism>
<evidence type="ECO:0000313" key="2">
    <source>
        <dbReference type="Proteomes" id="UP001140234"/>
    </source>
</evidence>
<accession>A0ACC1JWX0</accession>
<keyword evidence="2" id="KW-1185">Reference proteome</keyword>
<protein>
    <submittedName>
        <fullName evidence="1">Uncharacterized protein</fullName>
    </submittedName>
</protein>
<gene>
    <name evidence="1" type="ORF">IWQ57_003335</name>
</gene>
<comment type="caution">
    <text evidence="1">The sequence shown here is derived from an EMBL/GenBank/DDBJ whole genome shotgun (WGS) entry which is preliminary data.</text>
</comment>
<proteinExistence type="predicted"/>